<dbReference type="EMBL" id="JBHSXN010000004">
    <property type="protein sequence ID" value="MFC6954776.1"/>
    <property type="molecule type" value="Genomic_DNA"/>
</dbReference>
<evidence type="ECO:0000256" key="1">
    <source>
        <dbReference type="SAM" id="Phobius"/>
    </source>
</evidence>
<dbReference type="Proteomes" id="UP001596395">
    <property type="component" value="Unassembled WGS sequence"/>
</dbReference>
<evidence type="ECO:0000313" key="3">
    <source>
        <dbReference type="Proteomes" id="UP001596395"/>
    </source>
</evidence>
<name>A0ABD5VL68_9EURY</name>
<dbReference type="RefSeq" id="WP_336351719.1">
    <property type="nucleotide sequence ID" value="NZ_JAZAQL010000004.1"/>
</dbReference>
<comment type="caution">
    <text evidence="2">The sequence shown here is derived from an EMBL/GenBank/DDBJ whole genome shotgun (WGS) entry which is preliminary data.</text>
</comment>
<organism evidence="2 3">
    <name type="scientific">Halorubellus litoreus</name>
    <dbReference type="NCBI Taxonomy" id="755308"/>
    <lineage>
        <taxon>Archaea</taxon>
        <taxon>Methanobacteriati</taxon>
        <taxon>Methanobacteriota</taxon>
        <taxon>Stenosarchaea group</taxon>
        <taxon>Halobacteria</taxon>
        <taxon>Halobacteriales</taxon>
        <taxon>Halorubellaceae</taxon>
        <taxon>Halorubellus</taxon>
    </lineage>
</organism>
<evidence type="ECO:0000313" key="2">
    <source>
        <dbReference type="EMBL" id="MFC6954776.1"/>
    </source>
</evidence>
<keyword evidence="1" id="KW-0812">Transmembrane</keyword>
<proteinExistence type="predicted"/>
<feature type="transmembrane region" description="Helical" evidence="1">
    <location>
        <begin position="75"/>
        <end position="92"/>
    </location>
</feature>
<sequence length="100" mass="10895">MPSRSLRARLSNKVVLLVLLLEAVALGVWSELFRESPLAAPLVEPVMTVILQFSGFVTGCVSLACGPYVIVGVAIYLYGLAVTLATLYRWFLRQEAIPVS</sequence>
<reference evidence="2 3" key="1">
    <citation type="journal article" date="2019" name="Int. J. Syst. Evol. Microbiol.">
        <title>The Global Catalogue of Microorganisms (GCM) 10K type strain sequencing project: providing services to taxonomists for standard genome sequencing and annotation.</title>
        <authorList>
            <consortium name="The Broad Institute Genomics Platform"/>
            <consortium name="The Broad Institute Genome Sequencing Center for Infectious Disease"/>
            <person name="Wu L."/>
            <person name="Ma J."/>
        </authorList>
    </citation>
    <scope>NUCLEOTIDE SEQUENCE [LARGE SCALE GENOMIC DNA]</scope>
    <source>
        <strain evidence="2 3">GX26</strain>
    </source>
</reference>
<keyword evidence="1" id="KW-1133">Transmembrane helix</keyword>
<keyword evidence="3" id="KW-1185">Reference proteome</keyword>
<feature type="transmembrane region" description="Helical" evidence="1">
    <location>
        <begin position="49"/>
        <end position="70"/>
    </location>
</feature>
<dbReference type="AlphaFoldDB" id="A0ABD5VL68"/>
<accession>A0ABD5VL68</accession>
<keyword evidence="1" id="KW-0472">Membrane</keyword>
<protein>
    <submittedName>
        <fullName evidence="2">Uncharacterized protein</fullName>
    </submittedName>
</protein>
<gene>
    <name evidence="2" type="ORF">ACFQGB_18065</name>
</gene>